<dbReference type="AlphaFoldDB" id="A0AAD4L4V1"/>
<organism evidence="4 5">
    <name type="scientific">Talaromyces proteolyticus</name>
    <dbReference type="NCBI Taxonomy" id="1131652"/>
    <lineage>
        <taxon>Eukaryota</taxon>
        <taxon>Fungi</taxon>
        <taxon>Dikarya</taxon>
        <taxon>Ascomycota</taxon>
        <taxon>Pezizomycotina</taxon>
        <taxon>Eurotiomycetes</taxon>
        <taxon>Eurotiomycetidae</taxon>
        <taxon>Eurotiales</taxon>
        <taxon>Trichocomaceae</taxon>
        <taxon>Talaromyces</taxon>
        <taxon>Talaromyces sect. Bacilispori</taxon>
    </lineage>
</organism>
<comment type="caution">
    <text evidence="4">The sequence shown here is derived from an EMBL/GenBank/DDBJ whole genome shotgun (WGS) entry which is preliminary data.</text>
</comment>
<keyword evidence="2" id="KW-0462">Maltose metabolism</keyword>
<dbReference type="CDD" id="cd11333">
    <property type="entry name" value="AmyAc_SI_OligoGlu_DGase"/>
    <property type="match status" value="1"/>
</dbReference>
<dbReference type="Pfam" id="PF00128">
    <property type="entry name" value="Alpha-amylase"/>
    <property type="match status" value="1"/>
</dbReference>
<feature type="domain" description="Glycosyl hydrolase family 13 catalytic" evidence="3">
    <location>
        <begin position="39"/>
        <end position="462"/>
    </location>
</feature>
<dbReference type="Proteomes" id="UP001201262">
    <property type="component" value="Unassembled WGS sequence"/>
</dbReference>
<dbReference type="InterPro" id="IPR006047">
    <property type="entry name" value="GH13_cat_dom"/>
</dbReference>
<evidence type="ECO:0000259" key="3">
    <source>
        <dbReference type="SMART" id="SM00642"/>
    </source>
</evidence>
<dbReference type="GO" id="GO:0004556">
    <property type="term" value="F:alpha-amylase activity"/>
    <property type="evidence" value="ECO:0007669"/>
    <property type="project" value="TreeGrafter"/>
</dbReference>
<name>A0AAD4L4V1_9EURO</name>
<dbReference type="Gene3D" id="3.90.400.10">
    <property type="entry name" value="Oligo-1,6-glucosidase, Domain 2"/>
    <property type="match status" value="1"/>
</dbReference>
<gene>
    <name evidence="4" type="ORF">BGW36DRAFT_286015</name>
</gene>
<dbReference type="FunFam" id="3.90.400.10:FF:000004">
    <property type="entry name" value="Oligo-1,6-glucosidase"/>
    <property type="match status" value="1"/>
</dbReference>
<dbReference type="PANTHER" id="PTHR10357:SF232">
    <property type="entry name" value="GLYCOSYL HYDROLASE FAMILY 13 CATALYTIC DOMAIN-CONTAINING PROTEIN"/>
    <property type="match status" value="1"/>
</dbReference>
<protein>
    <submittedName>
        <fullName evidence="4">Alpha-glucosidase/alpha-amylase</fullName>
    </submittedName>
</protein>
<dbReference type="GO" id="GO:0000025">
    <property type="term" value="P:maltose catabolic process"/>
    <property type="evidence" value="ECO:0007669"/>
    <property type="project" value="TreeGrafter"/>
</dbReference>
<dbReference type="GO" id="GO:0004575">
    <property type="term" value="F:sucrose alpha-glucosidase activity"/>
    <property type="evidence" value="ECO:0007669"/>
    <property type="project" value="TreeGrafter"/>
</dbReference>
<dbReference type="RefSeq" id="XP_046077697.1">
    <property type="nucleotide sequence ID" value="XM_046210375.1"/>
</dbReference>
<dbReference type="InterPro" id="IPR045857">
    <property type="entry name" value="O16G_dom_2"/>
</dbReference>
<dbReference type="GO" id="GO:0033934">
    <property type="term" value="F:glucan 1,4-alpha-maltotriohydrolase activity"/>
    <property type="evidence" value="ECO:0007669"/>
    <property type="project" value="TreeGrafter"/>
</dbReference>
<dbReference type="SUPFAM" id="SSF51445">
    <property type="entry name" value="(Trans)glycosidases"/>
    <property type="match status" value="1"/>
</dbReference>
<reference evidence="4" key="1">
    <citation type="submission" date="2021-12" db="EMBL/GenBank/DDBJ databases">
        <title>Convergent genome expansion in fungi linked to evolution of root-endophyte symbiosis.</title>
        <authorList>
            <consortium name="DOE Joint Genome Institute"/>
            <person name="Ke Y.-H."/>
            <person name="Bonito G."/>
            <person name="Liao H.-L."/>
            <person name="Looney B."/>
            <person name="Rojas-Flechas A."/>
            <person name="Nash J."/>
            <person name="Hameed K."/>
            <person name="Schadt C."/>
            <person name="Martin F."/>
            <person name="Crous P.W."/>
            <person name="Miettinen O."/>
            <person name="Magnuson J.K."/>
            <person name="Labbe J."/>
            <person name="Jacobson D."/>
            <person name="Doktycz M.J."/>
            <person name="Veneault-Fourrey C."/>
            <person name="Kuo A."/>
            <person name="Mondo S."/>
            <person name="Calhoun S."/>
            <person name="Riley R."/>
            <person name="Ohm R."/>
            <person name="LaButti K."/>
            <person name="Andreopoulos B."/>
            <person name="Pangilinan J."/>
            <person name="Nolan M."/>
            <person name="Tritt A."/>
            <person name="Clum A."/>
            <person name="Lipzen A."/>
            <person name="Daum C."/>
            <person name="Barry K."/>
            <person name="Grigoriev I.V."/>
            <person name="Vilgalys R."/>
        </authorList>
    </citation>
    <scope>NUCLEOTIDE SEQUENCE</scope>
    <source>
        <strain evidence="4">PMI_201</strain>
    </source>
</reference>
<keyword evidence="5" id="KW-1185">Reference proteome</keyword>
<proteinExistence type="inferred from homology"/>
<evidence type="ECO:0000256" key="1">
    <source>
        <dbReference type="ARBA" id="ARBA00008061"/>
    </source>
</evidence>
<dbReference type="SMART" id="SM00642">
    <property type="entry name" value="Aamy"/>
    <property type="match status" value="1"/>
</dbReference>
<dbReference type="Gene3D" id="3.20.20.80">
    <property type="entry name" value="Glycosidases"/>
    <property type="match status" value="1"/>
</dbReference>
<evidence type="ECO:0000313" key="4">
    <source>
        <dbReference type="EMBL" id="KAH8705076.1"/>
    </source>
</evidence>
<dbReference type="FunFam" id="3.20.20.80:FF:000087">
    <property type="entry name" value="Oligo-1,6-glucosidase IMA1"/>
    <property type="match status" value="1"/>
</dbReference>
<accession>A0AAD4L4V1</accession>
<dbReference type="GO" id="GO:0005987">
    <property type="term" value="P:sucrose catabolic process"/>
    <property type="evidence" value="ECO:0007669"/>
    <property type="project" value="TreeGrafter"/>
</dbReference>
<evidence type="ECO:0000313" key="5">
    <source>
        <dbReference type="Proteomes" id="UP001201262"/>
    </source>
</evidence>
<dbReference type="InterPro" id="IPR017853">
    <property type="entry name" value="GH"/>
</dbReference>
<dbReference type="SUPFAM" id="SSF51011">
    <property type="entry name" value="Glycosyl hydrolase domain"/>
    <property type="match status" value="1"/>
</dbReference>
<comment type="similarity">
    <text evidence="1">Belongs to the glycosyl hydrolase 13 family.</text>
</comment>
<dbReference type="Gene3D" id="2.60.40.1180">
    <property type="entry name" value="Golgi alpha-mannosidase II"/>
    <property type="match status" value="1"/>
</dbReference>
<evidence type="ECO:0000256" key="2">
    <source>
        <dbReference type="ARBA" id="ARBA00026248"/>
    </source>
</evidence>
<dbReference type="GeneID" id="70240662"/>
<sequence length="604" mass="71037">MSYEPSIIEKPALRPPADPYQTGNFDYDRAWWRESIVYQVYLQSFKDGNNDGIGDFVGLTSKIDYIKSLGIDVIWVSPYFKSPLKDQGYDIADYYSIKEEFGTDKDFENFVNAAHARSMRVLMDGVFNHTSNEHQWFKESKSSKDNPRRDWYIWRPAKTGETGKKVPPNNWRSLFGGCAWEWDDKTQEYYLHLFSRDQPDLNWDNPAVRRAIYGVMQHWLDRGVDGFRLDAINVISKDPNLPDAPIEEPDQPYQSAIQFFNNGPNIHKYLKEMHEYVLSKGDMFTVGEMPIYVSEQEASKYVAKERRELDMVFQFNHLIFDFTEGDKWTIRKWETPELEAVIRRWQQHMLGNHGWNAIFFENHDQPRSIVRWATDNSEYREVAAKMLATLLFSLRGTIFIYQGQELGMSHPQSWSIEDYQDVETINWYQEEYDKRKKENGGREPDMTSALKAIRLRSRDNARVVIPWDDNPNGGFCNSGVTPWIKPDEQYQTINVKKQDKNPESVLNYYRRLIFLRKCQVMMFYGGYTPLDSENKHVIAFLRTQGPFANMTLCNFSDQDTNFDVPPEVRLDFAVLLACNYDIVEPRVPKRIILRPYEARLYGIR</sequence>
<dbReference type="GO" id="GO:0004574">
    <property type="term" value="F:oligo-1,6-glucosidase activity"/>
    <property type="evidence" value="ECO:0007669"/>
    <property type="project" value="TreeGrafter"/>
</dbReference>
<dbReference type="InterPro" id="IPR013780">
    <property type="entry name" value="Glyco_hydro_b"/>
</dbReference>
<dbReference type="PANTHER" id="PTHR10357">
    <property type="entry name" value="ALPHA-AMYLASE FAMILY MEMBER"/>
    <property type="match status" value="1"/>
</dbReference>
<dbReference type="EMBL" id="JAJTJA010000001">
    <property type="protein sequence ID" value="KAH8705076.1"/>
    <property type="molecule type" value="Genomic_DNA"/>
</dbReference>